<proteinExistence type="inferred from homology"/>
<dbReference type="STRING" id="41875.K8F3K5"/>
<feature type="compositionally biased region" description="Low complexity" evidence="2">
    <location>
        <begin position="172"/>
        <end position="183"/>
    </location>
</feature>
<feature type="region of interest" description="Disordered" evidence="2">
    <location>
        <begin position="1"/>
        <end position="27"/>
    </location>
</feature>
<feature type="region of interest" description="Disordered" evidence="2">
    <location>
        <begin position="68"/>
        <end position="99"/>
    </location>
</feature>
<dbReference type="InterPro" id="IPR037992">
    <property type="entry name" value="TRAPPC6/Trs33"/>
</dbReference>
<dbReference type="OrthoDB" id="941624at2759"/>
<dbReference type="eggNOG" id="KOG3316">
    <property type="taxonomic scope" value="Eukaryota"/>
</dbReference>
<dbReference type="Pfam" id="PF04051">
    <property type="entry name" value="TRAPP"/>
    <property type="match status" value="1"/>
</dbReference>
<feature type="compositionally biased region" description="Basic and acidic residues" evidence="2">
    <location>
        <begin position="196"/>
        <end position="206"/>
    </location>
</feature>
<gene>
    <name evidence="3" type="ORF">Bathy09g00130</name>
</gene>
<reference evidence="3 4" key="1">
    <citation type="submission" date="2011-10" db="EMBL/GenBank/DDBJ databases">
        <authorList>
            <person name="Genoscope - CEA"/>
        </authorList>
    </citation>
    <scope>NUCLEOTIDE SEQUENCE [LARGE SCALE GENOMIC DNA]</scope>
    <source>
        <strain evidence="3 4">RCC 1105</strain>
    </source>
</reference>
<dbReference type="PANTHER" id="PTHR12817:SF0">
    <property type="entry name" value="GEO08327P1"/>
    <property type="match status" value="1"/>
</dbReference>
<dbReference type="GO" id="GO:0005801">
    <property type="term" value="C:cis-Golgi network"/>
    <property type="evidence" value="ECO:0007669"/>
    <property type="project" value="TreeGrafter"/>
</dbReference>
<dbReference type="InterPro" id="IPR024096">
    <property type="entry name" value="NO_sig/Golgi_transp_ligand-bd"/>
</dbReference>
<feature type="compositionally biased region" description="Basic and acidic residues" evidence="2">
    <location>
        <begin position="71"/>
        <end position="89"/>
    </location>
</feature>
<dbReference type="KEGG" id="bpg:Bathy09g00130"/>
<feature type="compositionally biased region" description="Pro residues" evidence="2">
    <location>
        <begin position="11"/>
        <end position="21"/>
    </location>
</feature>
<comment type="similarity">
    <text evidence="1">Belongs to the TRAPP small subunits family. BET3 subfamily.</text>
</comment>
<dbReference type="RefSeq" id="XP_007511087.1">
    <property type="nucleotide sequence ID" value="XM_007511025.1"/>
</dbReference>
<feature type="region of interest" description="Disordered" evidence="2">
    <location>
        <begin position="169"/>
        <end position="206"/>
    </location>
</feature>
<dbReference type="GO" id="GO:0030008">
    <property type="term" value="C:TRAPP complex"/>
    <property type="evidence" value="ECO:0007669"/>
    <property type="project" value="TreeGrafter"/>
</dbReference>
<evidence type="ECO:0000256" key="1">
    <source>
        <dbReference type="ARBA" id="ARBA00006218"/>
    </source>
</evidence>
<dbReference type="GeneID" id="19013520"/>
<dbReference type="Proteomes" id="UP000198341">
    <property type="component" value="Chromosome 9"/>
</dbReference>
<dbReference type="CDD" id="cd14944">
    <property type="entry name" value="TRAPPC6A_Trs33"/>
    <property type="match status" value="1"/>
</dbReference>
<dbReference type="InterPro" id="IPR007194">
    <property type="entry name" value="TRAPP_component"/>
</dbReference>
<dbReference type="Gene3D" id="3.30.1380.20">
    <property type="entry name" value="Trafficking protein particle complex subunit 3"/>
    <property type="match status" value="1"/>
</dbReference>
<protein>
    <submittedName>
        <fullName evidence="3">BET3 family protein</fullName>
    </submittedName>
</protein>
<dbReference type="PANTHER" id="PTHR12817">
    <property type="entry name" value="TRAFFICKING PROTEIN PARTICLE COMPLEX SUBUNIT 6B"/>
    <property type="match status" value="1"/>
</dbReference>
<evidence type="ECO:0000313" key="3">
    <source>
        <dbReference type="EMBL" id="CCO66647.1"/>
    </source>
</evidence>
<organism evidence="3 4">
    <name type="scientific">Bathycoccus prasinos</name>
    <dbReference type="NCBI Taxonomy" id="41875"/>
    <lineage>
        <taxon>Eukaryota</taxon>
        <taxon>Viridiplantae</taxon>
        <taxon>Chlorophyta</taxon>
        <taxon>Mamiellophyceae</taxon>
        <taxon>Mamiellales</taxon>
        <taxon>Bathycoccaceae</taxon>
        <taxon>Bathycoccus</taxon>
    </lineage>
</organism>
<dbReference type="GO" id="GO:0005802">
    <property type="term" value="C:trans-Golgi network"/>
    <property type="evidence" value="ECO:0007669"/>
    <property type="project" value="TreeGrafter"/>
</dbReference>
<name>K8F3K5_9CHLO</name>
<dbReference type="SUPFAM" id="SSF111126">
    <property type="entry name" value="Ligand-binding domain in the NO signalling and Golgi transport"/>
    <property type="match status" value="1"/>
</dbReference>
<accession>K8F3K5</accession>
<dbReference type="AlphaFoldDB" id="K8F3K5"/>
<dbReference type="GO" id="GO:0006888">
    <property type="term" value="P:endoplasmic reticulum to Golgi vesicle-mediated transport"/>
    <property type="evidence" value="ECO:0007669"/>
    <property type="project" value="TreeGrafter"/>
</dbReference>
<evidence type="ECO:0000256" key="2">
    <source>
        <dbReference type="SAM" id="MobiDB-lite"/>
    </source>
</evidence>
<evidence type="ECO:0000313" key="4">
    <source>
        <dbReference type="Proteomes" id="UP000198341"/>
    </source>
</evidence>
<feature type="compositionally biased region" description="Polar residues" evidence="2">
    <location>
        <begin position="184"/>
        <end position="195"/>
    </location>
</feature>
<sequence>MDSSRTFGNAPAPPPPLPPTNAPSSSTATTRINTIVSSDDGSQKKLVSLLAFHHLLLEFVHEFYSSATTTTDRKAQEREQEQERGERNSRGKNNIDTMGQSVGQSLCEKHLLDVKPFGEDKVDEIIVWMCKNFWTKTFGKRIDSLKTNNRGTFVLLDNNFALTKTFADKCSSGRSSDSSNNSSAAMLTATSSDGGQQHEENNSHEDGVEEHALYFASQIVKGALNRVKVNPQSVKGEFVSKRSHRAVTFTIVL</sequence>
<keyword evidence="4" id="KW-1185">Reference proteome</keyword>
<dbReference type="EMBL" id="FO082270">
    <property type="protein sequence ID" value="CCO66647.1"/>
    <property type="molecule type" value="Genomic_DNA"/>
</dbReference>